<dbReference type="CDD" id="cd17320">
    <property type="entry name" value="MFS_MdfA_MDR_like"/>
    <property type="match status" value="1"/>
</dbReference>
<evidence type="ECO:0000256" key="4">
    <source>
        <dbReference type="ARBA" id="ARBA00022475"/>
    </source>
</evidence>
<feature type="transmembrane region" description="Helical" evidence="8">
    <location>
        <begin position="218"/>
        <end position="245"/>
    </location>
</feature>
<dbReference type="EMBL" id="JADGMQ010000002">
    <property type="protein sequence ID" value="MBI1620193.1"/>
    <property type="molecule type" value="Genomic_DNA"/>
</dbReference>
<feature type="transmembrane region" description="Helical" evidence="8">
    <location>
        <begin position="109"/>
        <end position="130"/>
    </location>
</feature>
<keyword evidence="11" id="KW-1185">Reference proteome</keyword>
<dbReference type="InterPro" id="IPR004812">
    <property type="entry name" value="Efflux_drug-R_Bcr/CmlA"/>
</dbReference>
<accession>A0ABS0SA78</accession>
<dbReference type="Proteomes" id="UP000601789">
    <property type="component" value="Unassembled WGS sequence"/>
</dbReference>
<sequence length="420" mass="44156">MNIQSPKLPAPLMSERRVSLICALIVVLGPSSLVLFTPAMPELATVFGVSESAVKMTLISYFVGFAMTQLVCGPVSDGLGRKPVILFFVIIYALGSCASLFAPTMEWLIAARFLQGIGASAGIAISRAIVRDMFTGESSARIMNTIGMIMGVAPALAPTFGGIILELFGWQAVFFVMLVLGIIVAVSVKIFLVETVTRDLSRIRPKSLFRSYNSLLRHAYFMSSSMVLAGSMGAFFTMTTILPFVLMNRVGLSPTEFGIGMLAHSLSFFTGTIVVRYALKKFSAASLVPVGLVSVSIGCIMLAVGLLFAEPTYISVMAPVGFYVFGAAFIMPAMSTASLAGFPHMAGAASALAGFLQIGGGLAGGVMAVLVGDPVVALATVVPGMGLVSAVSWLIWRRLPEPVFAKVLPMDETPAPPPGA</sequence>
<protein>
    <recommendedName>
        <fullName evidence="8">Bcr/CflA family efflux transporter</fullName>
    </recommendedName>
</protein>
<dbReference type="SUPFAM" id="SSF103473">
    <property type="entry name" value="MFS general substrate transporter"/>
    <property type="match status" value="1"/>
</dbReference>
<dbReference type="InterPro" id="IPR020846">
    <property type="entry name" value="MFS_dom"/>
</dbReference>
<comment type="similarity">
    <text evidence="2 8">Belongs to the major facilitator superfamily. Bcr/CmlA family.</text>
</comment>
<evidence type="ECO:0000256" key="6">
    <source>
        <dbReference type="ARBA" id="ARBA00022989"/>
    </source>
</evidence>
<feature type="domain" description="Major facilitator superfamily (MFS) profile" evidence="9">
    <location>
        <begin position="18"/>
        <end position="401"/>
    </location>
</feature>
<feature type="transmembrane region" description="Helical" evidence="8">
    <location>
        <begin position="349"/>
        <end position="370"/>
    </location>
</feature>
<feature type="transmembrane region" description="Helical" evidence="8">
    <location>
        <begin position="171"/>
        <end position="197"/>
    </location>
</feature>
<reference evidence="10 11" key="1">
    <citation type="submission" date="2020-10" db="EMBL/GenBank/DDBJ databases">
        <title>Aquamicrobium zhengzhouensis sp. nov., a exopolysaccharide producing bacterium isolated from farmland soil.</title>
        <authorList>
            <person name="Wang X."/>
        </authorList>
    </citation>
    <scope>NUCLEOTIDE SEQUENCE [LARGE SCALE GENOMIC DNA]</scope>
    <source>
        <strain evidence="11">cd-1</strain>
    </source>
</reference>
<keyword evidence="5 8" id="KW-0812">Transmembrane</keyword>
<comment type="caution">
    <text evidence="10">The sequence shown here is derived from an EMBL/GenBank/DDBJ whole genome shotgun (WGS) entry which is preliminary data.</text>
</comment>
<feature type="transmembrane region" description="Helical" evidence="8">
    <location>
        <begin position="257"/>
        <end position="279"/>
    </location>
</feature>
<dbReference type="PANTHER" id="PTHR42718:SF9">
    <property type="entry name" value="MAJOR FACILITATOR SUPERFAMILY MULTIDRUG TRANSPORTER MFSC"/>
    <property type="match status" value="1"/>
</dbReference>
<dbReference type="NCBIfam" id="TIGR00710">
    <property type="entry name" value="efflux_Bcr_CflA"/>
    <property type="match status" value="1"/>
</dbReference>
<evidence type="ECO:0000313" key="11">
    <source>
        <dbReference type="Proteomes" id="UP000601789"/>
    </source>
</evidence>
<feature type="transmembrane region" description="Helical" evidence="8">
    <location>
        <begin position="376"/>
        <end position="396"/>
    </location>
</feature>
<dbReference type="Gene3D" id="1.20.1720.10">
    <property type="entry name" value="Multidrug resistance protein D"/>
    <property type="match status" value="1"/>
</dbReference>
<feature type="transmembrane region" description="Helical" evidence="8">
    <location>
        <begin position="52"/>
        <end position="72"/>
    </location>
</feature>
<feature type="transmembrane region" description="Helical" evidence="8">
    <location>
        <begin position="320"/>
        <end position="342"/>
    </location>
</feature>
<feature type="transmembrane region" description="Helical" evidence="8">
    <location>
        <begin position="20"/>
        <end position="40"/>
    </location>
</feature>
<dbReference type="Pfam" id="PF07690">
    <property type="entry name" value="MFS_1"/>
    <property type="match status" value="1"/>
</dbReference>
<dbReference type="PANTHER" id="PTHR42718">
    <property type="entry name" value="MAJOR FACILITATOR SUPERFAMILY MULTIDRUG TRANSPORTER MFSC"/>
    <property type="match status" value="1"/>
</dbReference>
<dbReference type="RefSeq" id="WP_198475251.1">
    <property type="nucleotide sequence ID" value="NZ_JADGMQ010000002.1"/>
</dbReference>
<evidence type="ECO:0000256" key="2">
    <source>
        <dbReference type="ARBA" id="ARBA00006236"/>
    </source>
</evidence>
<feature type="transmembrane region" description="Helical" evidence="8">
    <location>
        <begin position="286"/>
        <end position="308"/>
    </location>
</feature>
<organism evidence="10 11">
    <name type="scientific">Aquamicrobium zhengzhouense</name>
    <dbReference type="NCBI Taxonomy" id="2781738"/>
    <lineage>
        <taxon>Bacteria</taxon>
        <taxon>Pseudomonadati</taxon>
        <taxon>Pseudomonadota</taxon>
        <taxon>Alphaproteobacteria</taxon>
        <taxon>Hyphomicrobiales</taxon>
        <taxon>Phyllobacteriaceae</taxon>
        <taxon>Aquamicrobium</taxon>
    </lineage>
</organism>
<dbReference type="InterPro" id="IPR011701">
    <property type="entry name" value="MFS"/>
</dbReference>
<feature type="transmembrane region" description="Helical" evidence="8">
    <location>
        <begin position="142"/>
        <end position="165"/>
    </location>
</feature>
<dbReference type="InterPro" id="IPR036259">
    <property type="entry name" value="MFS_trans_sf"/>
</dbReference>
<proteinExistence type="inferred from homology"/>
<gene>
    <name evidence="10" type="ORF">IOD40_05890</name>
</gene>
<evidence type="ECO:0000256" key="5">
    <source>
        <dbReference type="ARBA" id="ARBA00022692"/>
    </source>
</evidence>
<name>A0ABS0SA78_9HYPH</name>
<evidence type="ECO:0000256" key="7">
    <source>
        <dbReference type="ARBA" id="ARBA00023136"/>
    </source>
</evidence>
<keyword evidence="3 8" id="KW-0813">Transport</keyword>
<keyword evidence="4" id="KW-1003">Cell membrane</keyword>
<feature type="transmembrane region" description="Helical" evidence="8">
    <location>
        <begin position="84"/>
        <end position="103"/>
    </location>
</feature>
<evidence type="ECO:0000256" key="1">
    <source>
        <dbReference type="ARBA" id="ARBA00004651"/>
    </source>
</evidence>
<evidence type="ECO:0000256" key="3">
    <source>
        <dbReference type="ARBA" id="ARBA00022448"/>
    </source>
</evidence>
<comment type="subcellular location">
    <subcellularLocation>
        <location evidence="8">Cell inner membrane</location>
        <topology evidence="8">Multi-pass membrane protein</topology>
    </subcellularLocation>
    <subcellularLocation>
        <location evidence="1">Cell membrane</location>
        <topology evidence="1">Multi-pass membrane protein</topology>
    </subcellularLocation>
</comment>
<evidence type="ECO:0000313" key="10">
    <source>
        <dbReference type="EMBL" id="MBI1620193.1"/>
    </source>
</evidence>
<evidence type="ECO:0000259" key="9">
    <source>
        <dbReference type="PROSITE" id="PS50850"/>
    </source>
</evidence>
<keyword evidence="6 8" id="KW-1133">Transmembrane helix</keyword>
<keyword evidence="7 8" id="KW-0472">Membrane</keyword>
<keyword evidence="8" id="KW-0997">Cell inner membrane</keyword>
<evidence type="ECO:0000256" key="8">
    <source>
        <dbReference type="RuleBase" id="RU365088"/>
    </source>
</evidence>
<dbReference type="PROSITE" id="PS50850">
    <property type="entry name" value="MFS"/>
    <property type="match status" value="1"/>
</dbReference>